<reference evidence="2 3" key="1">
    <citation type="journal article" date="2014" name="Genome Announc.">
        <title>Draft Genome Sequence of Geobacillus icigianus Strain G1w1T Isolated from Hot Springs in the Valley of Geysers, Kamchatka (Russian Federation).</title>
        <authorList>
            <person name="Bryanskaya A.V."/>
            <person name="Rozanov A.S."/>
            <person name="Logacheva M.D."/>
            <person name="Kotenko A.V."/>
            <person name="Peltek S.E."/>
        </authorList>
    </citation>
    <scope>NUCLEOTIDE SEQUENCE [LARGE SCALE GENOMIC DNA]</scope>
    <source>
        <strain evidence="2 3">G1w1</strain>
    </source>
</reference>
<protein>
    <submittedName>
        <fullName evidence="2">Uncharacterized protein</fullName>
    </submittedName>
</protein>
<evidence type="ECO:0000256" key="1">
    <source>
        <dbReference type="SAM" id="MobiDB-lite"/>
    </source>
</evidence>
<feature type="region of interest" description="Disordered" evidence="1">
    <location>
        <begin position="64"/>
        <end position="99"/>
    </location>
</feature>
<name>A0ABU6BBR5_9BACL</name>
<organism evidence="2 3">
    <name type="scientific">Geobacillus icigianus</name>
    <dbReference type="NCBI Taxonomy" id="1430331"/>
    <lineage>
        <taxon>Bacteria</taxon>
        <taxon>Bacillati</taxon>
        <taxon>Bacillota</taxon>
        <taxon>Bacilli</taxon>
        <taxon>Bacillales</taxon>
        <taxon>Anoxybacillaceae</taxon>
        <taxon>Geobacillus</taxon>
    </lineage>
</organism>
<accession>A0ABU6BBR5</accession>
<dbReference type="Proteomes" id="UP000029267">
    <property type="component" value="Unassembled WGS sequence"/>
</dbReference>
<proteinExistence type="predicted"/>
<feature type="compositionally biased region" description="Low complexity" evidence="1">
    <location>
        <begin position="64"/>
        <end position="74"/>
    </location>
</feature>
<evidence type="ECO:0000313" key="2">
    <source>
        <dbReference type="EMBL" id="MEB3749348.1"/>
    </source>
</evidence>
<evidence type="ECO:0000313" key="3">
    <source>
        <dbReference type="Proteomes" id="UP000029267"/>
    </source>
</evidence>
<keyword evidence="3" id="KW-1185">Reference proteome</keyword>
<sequence>MNHWNSYVNQPFPAAAGYSGETGPAEPAMPMTYYPSMVPYSYWCPPAMPMAPLVSPAYMDGLESSDSFDSPDSSNLKPPLSLGTMPNVAPASAGSMGGEDNAPLAGHMAPYGSMAPAVGTGGGPTPAFIPYMSTGVTPAVVPSSVPYAPMYYPVPHSTMPYGGYAAPWLPSYDGGPTPYAPGWSTPYIP</sequence>
<dbReference type="RefSeq" id="WP_033017673.1">
    <property type="nucleotide sequence ID" value="NZ_JPYA02000001.1"/>
</dbReference>
<dbReference type="EMBL" id="JPYA02000001">
    <property type="protein sequence ID" value="MEB3749348.1"/>
    <property type="molecule type" value="Genomic_DNA"/>
</dbReference>
<comment type="caution">
    <text evidence="2">The sequence shown here is derived from an EMBL/GenBank/DDBJ whole genome shotgun (WGS) entry which is preliminary data.</text>
</comment>
<gene>
    <name evidence="2" type="ORF">EP10_000187</name>
</gene>